<protein>
    <submittedName>
        <fullName evidence="3">Uncharacterized protein</fullName>
    </submittedName>
</protein>
<evidence type="ECO:0000256" key="1">
    <source>
        <dbReference type="SAM" id="MobiDB-lite"/>
    </source>
</evidence>
<accession>A0A5A9GGM6</accession>
<feature type="compositionally biased region" description="Basic and acidic residues" evidence="1">
    <location>
        <begin position="58"/>
        <end position="76"/>
    </location>
</feature>
<sequence>MKHALFIALGAFAMTAPAAIAQVPPLPPLTFPTNGPPPSLEQQWQALQQQRPAQARPPDQRPPESQPQERHTLSDAVAKKVAEHVQSLSCDQLATMKSEPKSEMTQELAKMLRSDPQVRAEFIGKVATPVAYKLFECGMIP</sequence>
<evidence type="ECO:0000313" key="3">
    <source>
        <dbReference type="EMBL" id="KAA0593005.1"/>
    </source>
</evidence>
<feature type="chain" id="PRO_5022698892" evidence="2">
    <location>
        <begin position="22"/>
        <end position="141"/>
    </location>
</feature>
<organism evidence="3 4">
    <name type="scientific">Azospirillum lipoferum</name>
    <dbReference type="NCBI Taxonomy" id="193"/>
    <lineage>
        <taxon>Bacteria</taxon>
        <taxon>Pseudomonadati</taxon>
        <taxon>Pseudomonadota</taxon>
        <taxon>Alphaproteobacteria</taxon>
        <taxon>Rhodospirillales</taxon>
        <taxon>Azospirillaceae</taxon>
        <taxon>Azospirillum</taxon>
    </lineage>
</organism>
<feature type="compositionally biased region" description="Pro residues" evidence="1">
    <location>
        <begin position="29"/>
        <end position="39"/>
    </location>
</feature>
<feature type="signal peptide" evidence="2">
    <location>
        <begin position="1"/>
        <end position="21"/>
    </location>
</feature>
<name>A0A5A9GGM6_AZOLI</name>
<dbReference type="AlphaFoldDB" id="A0A5A9GGM6"/>
<feature type="compositionally biased region" description="Low complexity" evidence="1">
    <location>
        <begin position="42"/>
        <end position="57"/>
    </location>
</feature>
<dbReference type="EMBL" id="VTTN01000013">
    <property type="protein sequence ID" value="KAA0593005.1"/>
    <property type="molecule type" value="Genomic_DNA"/>
</dbReference>
<dbReference type="RefSeq" id="WP_149233999.1">
    <property type="nucleotide sequence ID" value="NZ_JALJXJ010000015.1"/>
</dbReference>
<evidence type="ECO:0000256" key="2">
    <source>
        <dbReference type="SAM" id="SignalP"/>
    </source>
</evidence>
<feature type="region of interest" description="Disordered" evidence="1">
    <location>
        <begin position="29"/>
        <end position="76"/>
    </location>
</feature>
<proteinExistence type="predicted"/>
<evidence type="ECO:0000313" key="4">
    <source>
        <dbReference type="Proteomes" id="UP000324927"/>
    </source>
</evidence>
<reference evidence="3 4" key="1">
    <citation type="submission" date="2019-08" db="EMBL/GenBank/DDBJ databases">
        <authorList>
            <person name="Grouzdev D."/>
            <person name="Tikhonova E."/>
            <person name="Kravchenko I."/>
        </authorList>
    </citation>
    <scope>NUCLEOTIDE SEQUENCE [LARGE SCALE GENOMIC DNA]</scope>
    <source>
        <strain evidence="3 4">59b</strain>
    </source>
</reference>
<dbReference type="Proteomes" id="UP000324927">
    <property type="component" value="Unassembled WGS sequence"/>
</dbReference>
<gene>
    <name evidence="3" type="ORF">FZ942_26140</name>
</gene>
<keyword evidence="2" id="KW-0732">Signal</keyword>
<dbReference type="OrthoDB" id="8249708at2"/>
<keyword evidence="4" id="KW-1185">Reference proteome</keyword>
<comment type="caution">
    <text evidence="3">The sequence shown here is derived from an EMBL/GenBank/DDBJ whole genome shotgun (WGS) entry which is preliminary data.</text>
</comment>